<dbReference type="InterPro" id="IPR008145">
    <property type="entry name" value="GK/Ca_channel_bsu"/>
</dbReference>
<dbReference type="SMART" id="SM00228">
    <property type="entry name" value="PDZ"/>
    <property type="match status" value="1"/>
</dbReference>
<dbReference type="Gene3D" id="2.30.30.40">
    <property type="entry name" value="SH3 Domains"/>
    <property type="match status" value="1"/>
</dbReference>
<evidence type="ECO:0000313" key="14">
    <source>
        <dbReference type="EMBL" id="KAK3083361.1"/>
    </source>
</evidence>
<keyword evidence="4" id="KW-1015">Disulfide bond</keyword>
<evidence type="ECO:0000256" key="8">
    <source>
        <dbReference type="SAM" id="MobiDB-lite"/>
    </source>
</evidence>
<dbReference type="SUPFAM" id="SSF52540">
    <property type="entry name" value="P-loop containing nucleoside triphosphate hydrolases"/>
    <property type="match status" value="1"/>
</dbReference>
<dbReference type="InterPro" id="IPR050716">
    <property type="entry name" value="MAGUK"/>
</dbReference>
<keyword evidence="15" id="KW-1185">Reference proteome</keyword>
<dbReference type="InterPro" id="IPR001223">
    <property type="entry name" value="Glyco_hydro18_cat"/>
</dbReference>
<dbReference type="InterPro" id="IPR036892">
    <property type="entry name" value="L27_dom_sf"/>
</dbReference>
<evidence type="ECO:0008006" key="16">
    <source>
        <dbReference type="Google" id="ProtNLM"/>
    </source>
</evidence>
<dbReference type="Gene3D" id="3.20.20.80">
    <property type="entry name" value="Glycosidases"/>
    <property type="match status" value="2"/>
</dbReference>
<feature type="domain" description="GH18" evidence="13">
    <location>
        <begin position="351"/>
        <end position="725"/>
    </location>
</feature>
<dbReference type="SMART" id="SM00569">
    <property type="entry name" value="L27"/>
    <property type="match status" value="2"/>
</dbReference>
<dbReference type="PANTHER" id="PTHR23122">
    <property type="entry name" value="MEMBRANE-ASSOCIATED GUANYLATE KINASE MAGUK"/>
    <property type="match status" value="1"/>
</dbReference>
<feature type="domain" description="Guanylate kinase-like" evidence="10">
    <location>
        <begin position="1142"/>
        <end position="1339"/>
    </location>
</feature>
<dbReference type="InterPro" id="IPR027417">
    <property type="entry name" value="P-loop_NTPase"/>
</dbReference>
<dbReference type="PROSITE" id="PS50052">
    <property type="entry name" value="GUANYLATE_KINASE_2"/>
    <property type="match status" value="1"/>
</dbReference>
<dbReference type="InterPro" id="IPR001579">
    <property type="entry name" value="Glyco_hydro_18_chit_AS"/>
</dbReference>
<evidence type="ECO:0000259" key="13">
    <source>
        <dbReference type="PROSITE" id="PS51910"/>
    </source>
</evidence>
<dbReference type="PROSITE" id="PS50002">
    <property type="entry name" value="SH3"/>
    <property type="match status" value="1"/>
</dbReference>
<dbReference type="InterPro" id="IPR004172">
    <property type="entry name" value="L27_dom"/>
</dbReference>
<evidence type="ECO:0000256" key="5">
    <source>
        <dbReference type="ARBA" id="ARBA00023295"/>
    </source>
</evidence>
<evidence type="ECO:0000256" key="7">
    <source>
        <dbReference type="RuleBase" id="RU000489"/>
    </source>
</evidence>
<feature type="domain" description="GH18" evidence="13">
    <location>
        <begin position="19"/>
        <end position="347"/>
    </location>
</feature>
<dbReference type="SMART" id="SM00636">
    <property type="entry name" value="Glyco_18"/>
    <property type="match status" value="2"/>
</dbReference>
<dbReference type="InterPro" id="IPR020590">
    <property type="entry name" value="Guanylate_kinase_CS"/>
</dbReference>
<feature type="non-terminal residue" evidence="14">
    <location>
        <position position="1"/>
    </location>
</feature>
<organism evidence="14 15">
    <name type="scientific">Pinctada imbricata</name>
    <name type="common">Atlantic pearl-oyster</name>
    <name type="synonym">Pinctada martensii</name>
    <dbReference type="NCBI Taxonomy" id="66713"/>
    <lineage>
        <taxon>Eukaryota</taxon>
        <taxon>Metazoa</taxon>
        <taxon>Spiralia</taxon>
        <taxon>Lophotrochozoa</taxon>
        <taxon>Mollusca</taxon>
        <taxon>Bivalvia</taxon>
        <taxon>Autobranchia</taxon>
        <taxon>Pteriomorphia</taxon>
        <taxon>Pterioida</taxon>
        <taxon>Pterioidea</taxon>
        <taxon>Pteriidae</taxon>
        <taxon>Pinctada</taxon>
    </lineage>
</organism>
<keyword evidence="5 7" id="KW-0326">Glycosidase</keyword>
<evidence type="ECO:0000259" key="11">
    <source>
        <dbReference type="PROSITE" id="PS50106"/>
    </source>
</evidence>
<dbReference type="GO" id="GO:0005975">
    <property type="term" value="P:carbohydrate metabolic process"/>
    <property type="evidence" value="ECO:0007669"/>
    <property type="project" value="InterPro"/>
</dbReference>
<protein>
    <recommendedName>
        <fullName evidence="16">Chitinase</fullName>
    </recommendedName>
</protein>
<comment type="caution">
    <text evidence="14">The sequence shown here is derived from an EMBL/GenBank/DDBJ whole genome shotgun (WGS) entry which is preliminary data.</text>
</comment>
<dbReference type="CDD" id="cd00071">
    <property type="entry name" value="GMPK"/>
    <property type="match status" value="1"/>
</dbReference>
<dbReference type="GO" id="GO:0004568">
    <property type="term" value="F:chitinase activity"/>
    <property type="evidence" value="ECO:0007669"/>
    <property type="project" value="UniProtKB-ARBA"/>
</dbReference>
<dbReference type="Gene3D" id="1.10.287.650">
    <property type="entry name" value="L27 domain"/>
    <property type="match status" value="1"/>
</dbReference>
<dbReference type="EMBL" id="VSWD01000014">
    <property type="protein sequence ID" value="KAK3083361.1"/>
    <property type="molecule type" value="Genomic_DNA"/>
</dbReference>
<dbReference type="CDD" id="cd10832">
    <property type="entry name" value="PDZ_MPP6-MPP2-like"/>
    <property type="match status" value="1"/>
</dbReference>
<evidence type="ECO:0000259" key="10">
    <source>
        <dbReference type="PROSITE" id="PS50052"/>
    </source>
</evidence>
<dbReference type="InterPro" id="IPR036028">
    <property type="entry name" value="SH3-like_dom_sf"/>
</dbReference>
<accession>A0AA88XID5</accession>
<evidence type="ECO:0000256" key="6">
    <source>
        <dbReference type="PROSITE-ProRule" id="PRU00192"/>
    </source>
</evidence>
<comment type="similarity">
    <text evidence="1">Belongs to the MAGUK family.</text>
</comment>
<dbReference type="PROSITE" id="PS01095">
    <property type="entry name" value="GH18_1"/>
    <property type="match status" value="2"/>
</dbReference>
<dbReference type="Pfam" id="PF00704">
    <property type="entry name" value="Glyco_hydro_18"/>
    <property type="match status" value="2"/>
</dbReference>
<dbReference type="SUPFAM" id="SSF54556">
    <property type="entry name" value="Chitinase insertion domain"/>
    <property type="match status" value="2"/>
</dbReference>
<dbReference type="GO" id="GO:0008061">
    <property type="term" value="F:chitin binding"/>
    <property type="evidence" value="ECO:0007669"/>
    <property type="project" value="InterPro"/>
</dbReference>
<dbReference type="Pfam" id="PF02828">
    <property type="entry name" value="L27"/>
    <property type="match status" value="1"/>
</dbReference>
<proteinExistence type="inferred from homology"/>
<dbReference type="Proteomes" id="UP001186944">
    <property type="component" value="Unassembled WGS sequence"/>
</dbReference>
<evidence type="ECO:0000256" key="2">
    <source>
        <dbReference type="ARBA" id="ARBA00022443"/>
    </source>
</evidence>
<feature type="domain" description="PDZ" evidence="11">
    <location>
        <begin position="930"/>
        <end position="1009"/>
    </location>
</feature>
<keyword evidence="3 7" id="KW-0378">Hydrolase</keyword>
<evidence type="ECO:0000259" key="9">
    <source>
        <dbReference type="PROSITE" id="PS50002"/>
    </source>
</evidence>
<dbReference type="Pfam" id="PF00595">
    <property type="entry name" value="PDZ"/>
    <property type="match status" value="1"/>
</dbReference>
<dbReference type="InterPro" id="IPR014775">
    <property type="entry name" value="L27_C"/>
</dbReference>
<dbReference type="PROSITE" id="PS00856">
    <property type="entry name" value="GUANYLATE_KINASE_1"/>
    <property type="match status" value="1"/>
</dbReference>
<dbReference type="SMART" id="SM00326">
    <property type="entry name" value="SH3"/>
    <property type="match status" value="1"/>
</dbReference>
<dbReference type="InterPro" id="IPR001452">
    <property type="entry name" value="SH3_domain"/>
</dbReference>
<dbReference type="PROSITE" id="PS50106">
    <property type="entry name" value="PDZ"/>
    <property type="match status" value="1"/>
</dbReference>
<dbReference type="SUPFAM" id="SSF50156">
    <property type="entry name" value="PDZ domain-like"/>
    <property type="match status" value="1"/>
</dbReference>
<dbReference type="InterPro" id="IPR029070">
    <property type="entry name" value="Chitinase_insertion_sf"/>
</dbReference>
<evidence type="ECO:0000256" key="3">
    <source>
        <dbReference type="ARBA" id="ARBA00022801"/>
    </source>
</evidence>
<feature type="domain" description="SH3" evidence="9">
    <location>
        <begin position="1015"/>
        <end position="1087"/>
    </location>
</feature>
<dbReference type="InterPro" id="IPR011583">
    <property type="entry name" value="Chitinase_II/V-like_cat"/>
</dbReference>
<gene>
    <name evidence="14" type="ORF">FSP39_020764</name>
</gene>
<dbReference type="FunFam" id="3.20.20.80:FF:000007">
    <property type="entry name" value="Acidic mammalian chitinase"/>
    <property type="match status" value="2"/>
</dbReference>
<dbReference type="SUPFAM" id="SSF50044">
    <property type="entry name" value="SH3-domain"/>
    <property type="match status" value="1"/>
</dbReference>
<feature type="domain" description="L27" evidence="12">
    <location>
        <begin position="852"/>
        <end position="906"/>
    </location>
</feature>
<dbReference type="InterPro" id="IPR001478">
    <property type="entry name" value="PDZ"/>
</dbReference>
<dbReference type="Gene3D" id="2.30.42.10">
    <property type="match status" value="1"/>
</dbReference>
<dbReference type="CDD" id="cd11862">
    <property type="entry name" value="SH3_MPP"/>
    <property type="match status" value="1"/>
</dbReference>
<dbReference type="Gene3D" id="3.40.50.300">
    <property type="entry name" value="P-loop containing nucleotide triphosphate hydrolases"/>
    <property type="match status" value="1"/>
</dbReference>
<evidence type="ECO:0000313" key="15">
    <source>
        <dbReference type="Proteomes" id="UP001186944"/>
    </source>
</evidence>
<dbReference type="SUPFAM" id="SSF51445">
    <property type="entry name" value="(Trans)glycosidases"/>
    <property type="match status" value="2"/>
</dbReference>
<dbReference type="InterPro" id="IPR008144">
    <property type="entry name" value="Guanylate_kin-like_dom"/>
</dbReference>
<dbReference type="GO" id="GO:0006032">
    <property type="term" value="P:chitin catabolic process"/>
    <property type="evidence" value="ECO:0007669"/>
    <property type="project" value="UniProtKB-ARBA"/>
</dbReference>
<dbReference type="InterPro" id="IPR036034">
    <property type="entry name" value="PDZ_sf"/>
</dbReference>
<evidence type="ECO:0000256" key="1">
    <source>
        <dbReference type="ARBA" id="ARBA00007014"/>
    </source>
</evidence>
<dbReference type="PROSITE" id="PS51910">
    <property type="entry name" value="GH18_2"/>
    <property type="match status" value="2"/>
</dbReference>
<dbReference type="InterPro" id="IPR017853">
    <property type="entry name" value="GH"/>
</dbReference>
<dbReference type="Pfam" id="PF07653">
    <property type="entry name" value="SH3_2"/>
    <property type="match status" value="1"/>
</dbReference>
<dbReference type="PROSITE" id="PS51022">
    <property type="entry name" value="L27"/>
    <property type="match status" value="1"/>
</dbReference>
<evidence type="ECO:0000259" key="12">
    <source>
        <dbReference type="PROSITE" id="PS51022"/>
    </source>
</evidence>
<dbReference type="Pfam" id="PF00625">
    <property type="entry name" value="Guanylate_kin"/>
    <property type="match status" value="1"/>
</dbReference>
<dbReference type="Gene3D" id="3.10.50.10">
    <property type="match status" value="2"/>
</dbReference>
<sequence>ARYFIVLYNSFTFILARDFKRVCYFTNWSHRRAHIPTQYDITDIDPSLCTHINYAFADVDEGNLTLIHTNPDDENSTANKKGRFYEFTALKKNNPSLKMLLSVGGWKTNNILSYIVSSNVSMKTFARNCRSYLDQRGFDGLDVDWEFPNAQHKDGFTQLLKALYEEFKNTAYSDGKQFLLSIAAAAGKDTIDASYNVPEIVKYVDFINVMTYSYYGDWSKQTGFYSGLYSYGDPTSLAYKLSTDWTMNRYIELGAPSQMLVVGLSAVASGFELADAAKHGVGAKIKHGIAPGKVINEQGIRSYQGLCLDLRNGGYTQKWYDPAKQTYAFKNTSWFGFENERSIALKATKEFKRVCYFTNWSHQRPHVPTRFEIGNIDPTLCTHINYAFAKVDKSRLTLFRTNIDDDNLSLDNKQGRFFEFTSLKKKHPHLKMMLSVGGEGTDDIFSDIVKSYEAMKTFAMNCRIYLGDRDFDGLDVDWEYPRAKNKDGFTHLLKALYEEFKNTSYPDGKEYLLSFAAAPGKETIDASYNIREVIKYVDFINVMAYDYYGAWSDVTGFDSGLYSYGDPKAFAYTLSTNWTMNKYVELGAPPEMLVMGLTPVAAGFELADASKHGVGDQVIKGGIAAGPVLAIAGRRSYQALCLELAEGGFHEKWYGPAKQTYAYRNTSWFGYETEKSVEIKVEYAFKSNFGGVMFWALDLDDFKGDHCNRGPYPLLSTVRNTTLKLTSINTTPKDNTEIHDISNQCDFLNPSILSLALLALILHFSSFYTPLQETNNQKKEHKMPAASSEPEDSGLASLEKLRNVLDDVGDIVDAEHDDIAFLKKFLKDPTLKKVMKTHDRLNQGDDLEPSTDDAAVEMVSMAIRDLRPVLDESEDAQELEDILTSPHMKALMEAHDDVADRNYGDDYPPPNKIKSPPPPVFNAISDQVRLVGIRREQNAPLGITVKIDEHAELKVARILAGSMIDKQGLLHVNDIIKEVNGIPVCTPEHLMDVIRCSDGNITLKIIPAIVEEHHHSQLYLRSHISYDPAKDRLLPCKDAGLPFRDGDILHVLNNEDPSWWQARMVMPDGTDGDTGLIPSQQLEEKRRAYVQPDYDYSKSSLLCGLKKRKQKKVKYSMKNHKDFDKAEITIYEEVTRMPPFQRKTLILVGAAGVGRRALKERLLRDDPRRFGAVMPHTSRPPRDGEENGKGYFFTDIDTMQNDIKNGKYLEYGEFNGNLYGTKLDSIHHTTSQGKMCVLDINPTSLKVLKTGEYMPFVVFIAAPSTDAARLMWEEGKRRGVAGKRGTQGKGTMEFKTERDFLKMIDESAQVERVYKQFFDQTIVNDNFDETYRQLRRALDELSSTTQWVPVNWVYS</sequence>
<evidence type="ECO:0000256" key="4">
    <source>
        <dbReference type="ARBA" id="ARBA00023157"/>
    </source>
</evidence>
<feature type="region of interest" description="Disordered" evidence="8">
    <location>
        <begin position="775"/>
        <end position="794"/>
    </location>
</feature>
<reference evidence="14" key="1">
    <citation type="submission" date="2019-08" db="EMBL/GenBank/DDBJ databases">
        <title>The improved chromosome-level genome for the pearl oyster Pinctada fucata martensii using PacBio sequencing and Hi-C.</title>
        <authorList>
            <person name="Zheng Z."/>
        </authorList>
    </citation>
    <scope>NUCLEOTIDE SEQUENCE</scope>
    <source>
        <strain evidence="14">ZZ-2019</strain>
        <tissue evidence="14">Adductor muscle</tissue>
    </source>
</reference>
<dbReference type="SMART" id="SM00072">
    <property type="entry name" value="GuKc"/>
    <property type="match status" value="1"/>
</dbReference>
<keyword evidence="2 6" id="KW-0728">SH3 domain</keyword>
<dbReference type="SUPFAM" id="SSF101288">
    <property type="entry name" value="L27 domain"/>
    <property type="match status" value="1"/>
</dbReference>
<name>A0AA88XID5_PINIB</name>